<keyword evidence="3" id="KW-1185">Reference proteome</keyword>
<dbReference type="RefSeq" id="WP_121973259.1">
    <property type="nucleotide sequence ID" value="NZ_OOGT01000027.1"/>
</dbReference>
<protein>
    <submittedName>
        <fullName evidence="2">Uncharacterized protein</fullName>
    </submittedName>
</protein>
<gene>
    <name evidence="2" type="ORF">KPC_0920</name>
</gene>
<proteinExistence type="predicted"/>
<name>A0A2U3MWD3_9GAMM</name>
<feature type="signal peptide" evidence="1">
    <location>
        <begin position="1"/>
        <end position="22"/>
    </location>
</feature>
<accession>A0A2U3MWD3</accession>
<evidence type="ECO:0000256" key="1">
    <source>
        <dbReference type="SAM" id="SignalP"/>
    </source>
</evidence>
<feature type="chain" id="PRO_5015619137" evidence="1">
    <location>
        <begin position="23"/>
        <end position="182"/>
    </location>
</feature>
<evidence type="ECO:0000313" key="2">
    <source>
        <dbReference type="EMBL" id="SPL69742.1"/>
    </source>
</evidence>
<reference evidence="3" key="1">
    <citation type="submission" date="2018-03" db="EMBL/GenBank/DDBJ databases">
        <authorList>
            <person name="Blom J."/>
        </authorList>
    </citation>
    <scope>NUCLEOTIDE SEQUENCE [LARGE SCALE GENOMIC DNA]</scope>
    <source>
        <strain evidence="3">KPC-SM-21</strain>
    </source>
</reference>
<dbReference type="Proteomes" id="UP000245974">
    <property type="component" value="Unassembled WGS sequence"/>
</dbReference>
<dbReference type="OrthoDB" id="6712579at2"/>
<keyword evidence="1" id="KW-0732">Signal</keyword>
<evidence type="ECO:0000313" key="3">
    <source>
        <dbReference type="Proteomes" id="UP000245974"/>
    </source>
</evidence>
<organism evidence="2 3">
    <name type="scientific">Acinetobacter stercoris</name>
    <dbReference type="NCBI Taxonomy" id="2126983"/>
    <lineage>
        <taxon>Bacteria</taxon>
        <taxon>Pseudomonadati</taxon>
        <taxon>Pseudomonadota</taxon>
        <taxon>Gammaproteobacteria</taxon>
        <taxon>Moraxellales</taxon>
        <taxon>Moraxellaceae</taxon>
        <taxon>Acinetobacter</taxon>
    </lineage>
</organism>
<dbReference type="AlphaFoldDB" id="A0A2U3MWD3"/>
<dbReference type="EMBL" id="OOGT01000027">
    <property type="protein sequence ID" value="SPL69742.1"/>
    <property type="molecule type" value="Genomic_DNA"/>
</dbReference>
<sequence length="182" mass="20646">MNKILQMAVLPLCSLFSFTAHAALTAEKLQNLIECKALHKDYVSFSDEYMQGLKDLGWKHVDAPEHPFIYLYKNEKPVTFFGLPTQEIALASSAITAVYRNVDVQKLSKQFDIPRHPDFENSPVFRGEKIVRTEPATAETFTYHDKLILSEMKGQNPIVLLGCSYEADENEVSQSFDPDEAE</sequence>
<dbReference type="InParanoid" id="A0A2U3MWD3"/>